<dbReference type="HOGENOM" id="CLU_026111_0_0_1"/>
<keyword evidence="3 8" id="KW-1133">Transmembrane helix</keyword>
<gene>
    <name evidence="9" type="ORF">SPAPADRAFT_139839</name>
</gene>
<dbReference type="STRING" id="619300.G3ANI7"/>
<dbReference type="OMA" id="CVVIPWE"/>
<evidence type="ECO:0000256" key="8">
    <source>
        <dbReference type="SAM" id="Phobius"/>
    </source>
</evidence>
<dbReference type="RefSeq" id="XP_007375252.1">
    <property type="nucleotide sequence ID" value="XM_007375190.1"/>
</dbReference>
<evidence type="ECO:0000313" key="9">
    <source>
        <dbReference type="EMBL" id="EGW31976.1"/>
    </source>
</evidence>
<keyword evidence="4 8" id="KW-0472">Membrane</keyword>
<dbReference type="EMBL" id="GL996502">
    <property type="protein sequence ID" value="EGW31976.1"/>
    <property type="molecule type" value="Genomic_DNA"/>
</dbReference>
<evidence type="ECO:0000256" key="7">
    <source>
        <dbReference type="SAM" id="MobiDB-lite"/>
    </source>
</evidence>
<dbReference type="Pfam" id="PF08733">
    <property type="entry name" value="PalH"/>
    <property type="match status" value="1"/>
</dbReference>
<comment type="similarity">
    <text evidence="5">Belongs to the palH/RIM21 family.</text>
</comment>
<evidence type="ECO:0000313" key="10">
    <source>
        <dbReference type="Proteomes" id="UP000000709"/>
    </source>
</evidence>
<dbReference type="PANTHER" id="PTHR35779">
    <property type="entry name" value="PH-RESPONSE REGULATOR PROTEIN PALH/RIM21"/>
    <property type="match status" value="1"/>
</dbReference>
<feature type="compositionally biased region" description="Polar residues" evidence="7">
    <location>
        <begin position="379"/>
        <end position="403"/>
    </location>
</feature>
<feature type="transmembrane region" description="Helical" evidence="8">
    <location>
        <begin position="235"/>
        <end position="260"/>
    </location>
</feature>
<feature type="transmembrane region" description="Helical" evidence="8">
    <location>
        <begin position="272"/>
        <end position="291"/>
    </location>
</feature>
<dbReference type="PANTHER" id="PTHR35779:SF1">
    <property type="entry name" value="PH-RESPONSE REGULATOR PROTEIN PALH_RIM21"/>
    <property type="match status" value="1"/>
</dbReference>
<evidence type="ECO:0000256" key="3">
    <source>
        <dbReference type="ARBA" id="ARBA00022989"/>
    </source>
</evidence>
<evidence type="ECO:0000256" key="1">
    <source>
        <dbReference type="ARBA" id="ARBA00004141"/>
    </source>
</evidence>
<name>G3ANI7_SPAPN</name>
<feature type="region of interest" description="Disordered" evidence="7">
    <location>
        <begin position="501"/>
        <end position="524"/>
    </location>
</feature>
<protein>
    <recommendedName>
        <fullName evidence="6">pH-response regulator protein palH/RIM21</fullName>
    </recommendedName>
</protein>
<keyword evidence="10" id="KW-1185">Reference proteome</keyword>
<sequence length="544" mass="61589">MYWRQNWRQEPYDSCRDMFLPEGMLVSNNYDNPVHYIQNAIYRQFCYLGSTPMMNTNTGMVIEKFSEPLPLVRESWNEFTQHSLRGHFSYSVVPIVYAISVSAVIIWFLTIFVFTNYSIKPSMLLKASSLLSSVYILVVIVKSIVILHNQQRNAFLHGAKLLTELNTNKAINIIDVIIILLLQINQVQVIMRFFSRQSDKRLTFYVGVIASITSQTIWGVSIFHRFRSDDEAGDILPAFIYLVRIAMGLCYAAIITVFFATKYKFIIANKSIWLLTLLTVILIYSPVAFFITDVSNAFIYELSDIFSVVTYMICVVIPWEWCNKFNLLMKMKEKEGVLGRRFYEDEVYELDRFELFVEELVHDSDDDNGGEGQQTFISAETESRQASSSRPLLNQSVQPSPQKSGGDVAVTEANDESTKSAKVISALQKSKNIFLTFTDSIIAAGFAIPRSVSVSTQTIAARIRDGEIVPQLKEPVFNSRSISGVLESSSRVTAAAAAAAAAPVPQPSSSEDVSPLQHTTTRNRRNVYVYTRKEVVLDQDDYDE</sequence>
<feature type="transmembrane region" description="Helical" evidence="8">
    <location>
        <begin position="129"/>
        <end position="150"/>
    </location>
</feature>
<organism evidence="10">
    <name type="scientific">Spathaspora passalidarum (strain NRRL Y-27907 / 11-Y1)</name>
    <dbReference type="NCBI Taxonomy" id="619300"/>
    <lineage>
        <taxon>Eukaryota</taxon>
        <taxon>Fungi</taxon>
        <taxon>Dikarya</taxon>
        <taxon>Ascomycota</taxon>
        <taxon>Saccharomycotina</taxon>
        <taxon>Pichiomycetes</taxon>
        <taxon>Debaryomycetaceae</taxon>
        <taxon>Spathaspora</taxon>
    </lineage>
</organism>
<dbReference type="GO" id="GO:0005886">
    <property type="term" value="C:plasma membrane"/>
    <property type="evidence" value="ECO:0007669"/>
    <property type="project" value="TreeGrafter"/>
</dbReference>
<dbReference type="OrthoDB" id="5393256at2759"/>
<feature type="transmembrane region" description="Helical" evidence="8">
    <location>
        <begin position="202"/>
        <end position="223"/>
    </location>
</feature>
<dbReference type="InterPro" id="IPR014844">
    <property type="entry name" value="PalH"/>
</dbReference>
<evidence type="ECO:0000256" key="5">
    <source>
        <dbReference type="ARBA" id="ARBA00038109"/>
    </source>
</evidence>
<feature type="transmembrane region" description="Helical" evidence="8">
    <location>
        <begin position="297"/>
        <end position="322"/>
    </location>
</feature>
<feature type="region of interest" description="Disordered" evidence="7">
    <location>
        <begin position="379"/>
        <end position="415"/>
    </location>
</feature>
<proteinExistence type="inferred from homology"/>
<dbReference type="InParanoid" id="G3ANI7"/>
<keyword evidence="2 8" id="KW-0812">Transmembrane</keyword>
<comment type="subcellular location">
    <subcellularLocation>
        <location evidence="1">Membrane</location>
        <topology evidence="1">Multi-pass membrane protein</topology>
    </subcellularLocation>
</comment>
<evidence type="ECO:0000256" key="6">
    <source>
        <dbReference type="ARBA" id="ARBA00040155"/>
    </source>
</evidence>
<dbReference type="KEGG" id="spaa:SPAPADRAFT_139839"/>
<reference evidence="9 10" key="1">
    <citation type="journal article" date="2011" name="Proc. Natl. Acad. Sci. U.S.A.">
        <title>Comparative genomics of xylose-fermenting fungi for enhanced biofuel production.</title>
        <authorList>
            <person name="Wohlbach D.J."/>
            <person name="Kuo A."/>
            <person name="Sato T.K."/>
            <person name="Potts K.M."/>
            <person name="Salamov A.A."/>
            <person name="LaButti K.M."/>
            <person name="Sun H."/>
            <person name="Clum A."/>
            <person name="Pangilinan J.L."/>
            <person name="Lindquist E.A."/>
            <person name="Lucas S."/>
            <person name="Lapidus A."/>
            <person name="Jin M."/>
            <person name="Gunawan C."/>
            <person name="Balan V."/>
            <person name="Dale B.E."/>
            <person name="Jeffries T.W."/>
            <person name="Zinkel R."/>
            <person name="Barry K.W."/>
            <person name="Grigoriev I.V."/>
            <person name="Gasch A.P."/>
        </authorList>
    </citation>
    <scope>NUCLEOTIDE SEQUENCE [LARGE SCALE GENOMIC DNA]</scope>
    <source>
        <strain evidence="10">NRRL Y-27907 / 11-Y1</strain>
    </source>
</reference>
<evidence type="ECO:0000256" key="2">
    <source>
        <dbReference type="ARBA" id="ARBA00022692"/>
    </source>
</evidence>
<evidence type="ECO:0000256" key="4">
    <source>
        <dbReference type="ARBA" id="ARBA00023136"/>
    </source>
</evidence>
<feature type="compositionally biased region" description="Polar residues" evidence="7">
    <location>
        <begin position="507"/>
        <end position="520"/>
    </location>
</feature>
<dbReference type="Proteomes" id="UP000000709">
    <property type="component" value="Unassembled WGS sequence"/>
</dbReference>
<dbReference type="AlphaFoldDB" id="G3ANI7"/>
<dbReference type="FunCoup" id="G3ANI7">
    <property type="interactions" value="36"/>
</dbReference>
<dbReference type="GeneID" id="18870243"/>
<accession>G3ANI7</accession>
<dbReference type="eggNOG" id="ENOG502QWMT">
    <property type="taxonomic scope" value="Eukaryota"/>
</dbReference>
<dbReference type="GO" id="GO:0071467">
    <property type="term" value="P:cellular response to pH"/>
    <property type="evidence" value="ECO:0007669"/>
    <property type="project" value="TreeGrafter"/>
</dbReference>
<feature type="transmembrane region" description="Helical" evidence="8">
    <location>
        <begin position="95"/>
        <end position="117"/>
    </location>
</feature>